<keyword evidence="5" id="KW-0460">Magnesium</keyword>
<evidence type="ECO:0000259" key="7">
    <source>
        <dbReference type="PROSITE" id="PS51462"/>
    </source>
</evidence>
<dbReference type="GO" id="GO:0046872">
    <property type="term" value="F:metal ion binding"/>
    <property type="evidence" value="ECO:0007669"/>
    <property type="project" value="UniProtKB-KW"/>
</dbReference>
<keyword evidence="3" id="KW-0479">Metal-binding</keyword>
<dbReference type="EMBL" id="CANL01000005">
    <property type="protein sequence ID" value="CCM62482.1"/>
    <property type="molecule type" value="Genomic_DNA"/>
</dbReference>
<dbReference type="InterPro" id="IPR020084">
    <property type="entry name" value="NUDIX_hydrolase_CS"/>
</dbReference>
<keyword evidence="9" id="KW-1185">Reference proteome</keyword>
<name>R4Z1J9_9ACTN</name>
<evidence type="ECO:0000256" key="1">
    <source>
        <dbReference type="ARBA" id="ARBA00001936"/>
    </source>
</evidence>
<dbReference type="InterPro" id="IPR000086">
    <property type="entry name" value="NUDIX_hydrolase_dom"/>
</dbReference>
<dbReference type="InterPro" id="IPR015797">
    <property type="entry name" value="NUDIX_hydrolase-like_dom_sf"/>
</dbReference>
<evidence type="ECO:0000256" key="2">
    <source>
        <dbReference type="ARBA" id="ARBA00001946"/>
    </source>
</evidence>
<dbReference type="Proteomes" id="UP000018291">
    <property type="component" value="Unassembled WGS sequence"/>
</dbReference>
<comment type="caution">
    <text evidence="8">The sequence shown here is derived from an EMBL/GenBank/DDBJ whole genome shotgun (WGS) entry which is preliminary data.</text>
</comment>
<dbReference type="HOGENOM" id="CLU_040940_4_0_11"/>
<dbReference type="Gene3D" id="3.90.79.10">
    <property type="entry name" value="Nucleoside Triphosphate Pyrophosphohydrolase"/>
    <property type="match status" value="1"/>
</dbReference>
<dbReference type="InterPro" id="IPR045121">
    <property type="entry name" value="CoAse"/>
</dbReference>
<dbReference type="GO" id="GO:0010945">
    <property type="term" value="F:coenzyme A diphosphatase activity"/>
    <property type="evidence" value="ECO:0007669"/>
    <property type="project" value="InterPro"/>
</dbReference>
<gene>
    <name evidence="8" type="ORF">BN381_130040</name>
</gene>
<dbReference type="AlphaFoldDB" id="R4Z1J9"/>
<sequence>MSDRKSGEGHGVWDGWSVDRVRVVGVSPGRSARQHLPRPQLWTPGAEAPWAGLPSGARRLTVASIGRSISAGALETSPIDVADVGPAASVLAVLAPAADDELEVIVTRRSRHLRTHAGELSLPGGAQDPGEALVDTALREATEEVGLRRGDVDVAGYLHPLRTASSGRWIVPFVAVAEHRPNVWIASPNEVAEVLHVPLVHLLKPGVFWEERWGMGDMSWPISFFDLGPDVIWGATAAMLRDLLARLLDVAVPPRQDPATWVRT</sequence>
<comment type="cofactor">
    <cofactor evidence="2">
        <name>Mg(2+)</name>
        <dbReference type="ChEBI" id="CHEBI:18420"/>
    </cofactor>
</comment>
<accession>R4Z1J9</accession>
<protein>
    <recommendedName>
        <fullName evidence="7">Nudix hydrolase domain-containing protein</fullName>
    </recommendedName>
</protein>
<feature type="domain" description="Nudix hydrolase" evidence="7">
    <location>
        <begin position="88"/>
        <end position="223"/>
    </location>
</feature>
<dbReference type="Pfam" id="PF00293">
    <property type="entry name" value="NUDIX"/>
    <property type="match status" value="1"/>
</dbReference>
<dbReference type="PROSITE" id="PS51462">
    <property type="entry name" value="NUDIX"/>
    <property type="match status" value="1"/>
</dbReference>
<reference evidence="8 9" key="1">
    <citation type="journal article" date="2013" name="ISME J.">
        <title>Metabolic model for the filamentous 'Candidatus Microthrix parvicella' based on genomic and metagenomic analyses.</title>
        <authorList>
            <person name="Jon McIlroy S."/>
            <person name="Kristiansen R."/>
            <person name="Albertsen M."/>
            <person name="Michael Karst S."/>
            <person name="Rossetti S."/>
            <person name="Lund Nielsen J."/>
            <person name="Tandoi V."/>
            <person name="James Seviour R."/>
            <person name="Nielsen P.H."/>
        </authorList>
    </citation>
    <scope>NUCLEOTIDE SEQUENCE [LARGE SCALE GENOMIC DNA]</scope>
    <source>
        <strain evidence="8 9">RN1</strain>
    </source>
</reference>
<dbReference type="PANTHER" id="PTHR12992:SF11">
    <property type="entry name" value="MITOCHONDRIAL COENZYME A DIPHOSPHATASE NUDT8"/>
    <property type="match status" value="1"/>
</dbReference>
<evidence type="ECO:0000256" key="3">
    <source>
        <dbReference type="ARBA" id="ARBA00022723"/>
    </source>
</evidence>
<evidence type="ECO:0000256" key="5">
    <source>
        <dbReference type="ARBA" id="ARBA00022842"/>
    </source>
</evidence>
<evidence type="ECO:0000256" key="6">
    <source>
        <dbReference type="ARBA" id="ARBA00023211"/>
    </source>
</evidence>
<dbReference type="PROSITE" id="PS00893">
    <property type="entry name" value="NUDIX_BOX"/>
    <property type="match status" value="1"/>
</dbReference>
<proteinExistence type="predicted"/>
<keyword evidence="6" id="KW-0464">Manganese</keyword>
<comment type="cofactor">
    <cofactor evidence="1">
        <name>Mn(2+)</name>
        <dbReference type="ChEBI" id="CHEBI:29035"/>
    </cofactor>
</comment>
<evidence type="ECO:0000313" key="9">
    <source>
        <dbReference type="Proteomes" id="UP000018291"/>
    </source>
</evidence>
<dbReference type="eggNOG" id="COG0494">
    <property type="taxonomic scope" value="Bacteria"/>
</dbReference>
<dbReference type="SUPFAM" id="SSF55811">
    <property type="entry name" value="Nudix"/>
    <property type="match status" value="1"/>
</dbReference>
<evidence type="ECO:0000256" key="4">
    <source>
        <dbReference type="ARBA" id="ARBA00022801"/>
    </source>
</evidence>
<keyword evidence="4" id="KW-0378">Hydrolase</keyword>
<organism evidence="8 9">
    <name type="scientific">Candidatus Neomicrothrix parvicella RN1</name>
    <dbReference type="NCBI Taxonomy" id="1229780"/>
    <lineage>
        <taxon>Bacteria</taxon>
        <taxon>Bacillati</taxon>
        <taxon>Actinomycetota</taxon>
        <taxon>Acidimicrobiia</taxon>
        <taxon>Acidimicrobiales</taxon>
        <taxon>Microthrixaceae</taxon>
        <taxon>Candidatus Neomicrothrix</taxon>
    </lineage>
</organism>
<dbReference type="STRING" id="1229780.BN381_130040"/>
<dbReference type="PANTHER" id="PTHR12992">
    <property type="entry name" value="NUDIX HYDROLASE"/>
    <property type="match status" value="1"/>
</dbReference>
<dbReference type="CDD" id="cd03426">
    <property type="entry name" value="NUDIX_CoAse_Nudt7"/>
    <property type="match status" value="1"/>
</dbReference>
<evidence type="ECO:0000313" key="8">
    <source>
        <dbReference type="EMBL" id="CCM62482.1"/>
    </source>
</evidence>